<accession>A0A0E9VBU2</accession>
<reference evidence="1" key="1">
    <citation type="submission" date="2014-11" db="EMBL/GenBank/DDBJ databases">
        <authorList>
            <person name="Amaro Gonzalez C."/>
        </authorList>
    </citation>
    <scope>NUCLEOTIDE SEQUENCE</scope>
</reference>
<dbReference type="AlphaFoldDB" id="A0A0E9VBU2"/>
<sequence length="50" mass="5699">MSGYENWSAIFSQVNVPHPFTLTFIMMCIIKPKLLLCLNREADYCVSSGE</sequence>
<organism evidence="1">
    <name type="scientific">Anguilla anguilla</name>
    <name type="common">European freshwater eel</name>
    <name type="synonym">Muraena anguilla</name>
    <dbReference type="NCBI Taxonomy" id="7936"/>
    <lineage>
        <taxon>Eukaryota</taxon>
        <taxon>Metazoa</taxon>
        <taxon>Chordata</taxon>
        <taxon>Craniata</taxon>
        <taxon>Vertebrata</taxon>
        <taxon>Euteleostomi</taxon>
        <taxon>Actinopterygii</taxon>
        <taxon>Neopterygii</taxon>
        <taxon>Teleostei</taxon>
        <taxon>Anguilliformes</taxon>
        <taxon>Anguillidae</taxon>
        <taxon>Anguilla</taxon>
    </lineage>
</organism>
<protein>
    <submittedName>
        <fullName evidence="1">Uncharacterized protein</fullName>
    </submittedName>
</protein>
<proteinExistence type="predicted"/>
<evidence type="ECO:0000313" key="1">
    <source>
        <dbReference type="EMBL" id="JAH75574.1"/>
    </source>
</evidence>
<reference evidence="1" key="2">
    <citation type="journal article" date="2015" name="Fish Shellfish Immunol.">
        <title>Early steps in the European eel (Anguilla anguilla)-Vibrio vulnificus interaction in the gills: Role of the RtxA13 toxin.</title>
        <authorList>
            <person name="Callol A."/>
            <person name="Pajuelo D."/>
            <person name="Ebbesson L."/>
            <person name="Teles M."/>
            <person name="MacKenzie S."/>
            <person name="Amaro C."/>
        </authorList>
    </citation>
    <scope>NUCLEOTIDE SEQUENCE</scope>
</reference>
<dbReference type="EMBL" id="GBXM01033003">
    <property type="protein sequence ID" value="JAH75574.1"/>
    <property type="molecule type" value="Transcribed_RNA"/>
</dbReference>
<name>A0A0E9VBU2_ANGAN</name>